<dbReference type="WBParaSite" id="L893_g12453.t1">
    <property type="protein sequence ID" value="L893_g12453.t1"/>
    <property type="gene ID" value="L893_g12453"/>
</dbReference>
<name>A0A1I7Y4Q0_9BILA</name>
<organism evidence="1 2">
    <name type="scientific">Steinernema glaseri</name>
    <dbReference type="NCBI Taxonomy" id="37863"/>
    <lineage>
        <taxon>Eukaryota</taxon>
        <taxon>Metazoa</taxon>
        <taxon>Ecdysozoa</taxon>
        <taxon>Nematoda</taxon>
        <taxon>Chromadorea</taxon>
        <taxon>Rhabditida</taxon>
        <taxon>Tylenchina</taxon>
        <taxon>Panagrolaimomorpha</taxon>
        <taxon>Strongyloidoidea</taxon>
        <taxon>Steinernematidae</taxon>
        <taxon>Steinernema</taxon>
    </lineage>
</organism>
<evidence type="ECO:0000313" key="2">
    <source>
        <dbReference type="WBParaSite" id="L893_g12453.t1"/>
    </source>
</evidence>
<keyword evidence="1" id="KW-1185">Reference proteome</keyword>
<dbReference type="AlphaFoldDB" id="A0A1I7Y4Q0"/>
<proteinExistence type="predicted"/>
<dbReference type="Proteomes" id="UP000095287">
    <property type="component" value="Unplaced"/>
</dbReference>
<sequence length="253" mass="29738">MFQTTDSQLFPRISIYEILKKVQSKDCCNADCRERFPHLNWNECEKAEELCLLNRVYFSGDATCVVDFGEDSPATKVQFGKLEVTHHNGDLDVLPKLVPTDFEEISMHDSWLDRCFPLPATLKKLDLLCFRFGLWDSWEKIVSFIQKMTWEDLSVRDLTWSRSLDSSKKPLELTVVEAWRDADDPQLKHFQSGDLQEEKWHTFFAEIQHIGCRIDNNTMHIDHKYLSRTLCITIERRSADVLDTYKILHMRCL</sequence>
<evidence type="ECO:0000313" key="1">
    <source>
        <dbReference type="Proteomes" id="UP000095287"/>
    </source>
</evidence>
<accession>A0A1I7Y4Q0</accession>
<reference evidence="2" key="1">
    <citation type="submission" date="2016-11" db="UniProtKB">
        <authorList>
            <consortium name="WormBaseParasite"/>
        </authorList>
    </citation>
    <scope>IDENTIFICATION</scope>
</reference>
<protein>
    <submittedName>
        <fullName evidence="2">FBA_2 domain-containing protein</fullName>
    </submittedName>
</protein>